<dbReference type="PANTHER" id="PTHR39168">
    <property type="entry name" value="TRANSCRIPTIONAL REGULATOR-RELATED"/>
    <property type="match status" value="1"/>
</dbReference>
<organism evidence="3 4">
    <name type="scientific">Alicyclobacillus vulcanalis</name>
    <dbReference type="NCBI Taxonomy" id="252246"/>
    <lineage>
        <taxon>Bacteria</taxon>
        <taxon>Bacillati</taxon>
        <taxon>Bacillota</taxon>
        <taxon>Bacilli</taxon>
        <taxon>Bacillales</taxon>
        <taxon>Alicyclobacillaceae</taxon>
        <taxon>Alicyclobacillus</taxon>
    </lineage>
</organism>
<dbReference type="PROSITE" id="PS50987">
    <property type="entry name" value="HTH_ARSR_2"/>
    <property type="match status" value="1"/>
</dbReference>
<dbReference type="InterPro" id="IPR036390">
    <property type="entry name" value="WH_DNA-bd_sf"/>
</dbReference>
<dbReference type="GO" id="GO:0032791">
    <property type="term" value="F:lead ion binding"/>
    <property type="evidence" value="ECO:0007669"/>
    <property type="project" value="TreeGrafter"/>
</dbReference>
<reference evidence="4" key="1">
    <citation type="submission" date="2017-01" db="EMBL/GenBank/DDBJ databases">
        <authorList>
            <person name="Varghese N."/>
            <person name="Submissions S."/>
        </authorList>
    </citation>
    <scope>NUCLEOTIDE SEQUENCE [LARGE SCALE GENOMIC DNA]</scope>
    <source>
        <strain evidence="4">DSM 16176</strain>
    </source>
</reference>
<dbReference type="GO" id="GO:0046686">
    <property type="term" value="P:response to cadmium ion"/>
    <property type="evidence" value="ECO:0007669"/>
    <property type="project" value="TreeGrafter"/>
</dbReference>
<keyword evidence="1 3" id="KW-0238">DNA-binding</keyword>
<dbReference type="GO" id="GO:0010288">
    <property type="term" value="P:response to lead ion"/>
    <property type="evidence" value="ECO:0007669"/>
    <property type="project" value="TreeGrafter"/>
</dbReference>
<name>A0A1N7PQG1_9BACL</name>
<dbReference type="PANTHER" id="PTHR39168:SF1">
    <property type="entry name" value="TRANSCRIPTIONAL REGULATORY PROTEIN"/>
    <property type="match status" value="1"/>
</dbReference>
<dbReference type="Proteomes" id="UP000186156">
    <property type="component" value="Unassembled WGS sequence"/>
</dbReference>
<keyword evidence="4" id="KW-1185">Reference proteome</keyword>
<dbReference type="STRING" id="252246.SAMN05421799_11613"/>
<dbReference type="OrthoDB" id="9797716at2"/>
<dbReference type="GO" id="GO:0003677">
    <property type="term" value="F:DNA binding"/>
    <property type="evidence" value="ECO:0007669"/>
    <property type="project" value="UniProtKB-KW"/>
</dbReference>
<dbReference type="RefSeq" id="WP_076349148.1">
    <property type="nucleotide sequence ID" value="NZ_FTOO01000016.1"/>
</dbReference>
<evidence type="ECO:0000259" key="2">
    <source>
        <dbReference type="PROSITE" id="PS50987"/>
    </source>
</evidence>
<dbReference type="SUPFAM" id="SSF46785">
    <property type="entry name" value="Winged helix' DNA-binding domain"/>
    <property type="match status" value="1"/>
</dbReference>
<dbReference type="InterPro" id="IPR036388">
    <property type="entry name" value="WH-like_DNA-bd_sf"/>
</dbReference>
<dbReference type="Gene3D" id="1.10.10.10">
    <property type="entry name" value="Winged helix-like DNA-binding domain superfamily/Winged helix DNA-binding domain"/>
    <property type="match status" value="1"/>
</dbReference>
<dbReference type="PRINTS" id="PR00778">
    <property type="entry name" value="HTHARSR"/>
</dbReference>
<dbReference type="InterPro" id="IPR011991">
    <property type="entry name" value="ArsR-like_HTH"/>
</dbReference>
<evidence type="ECO:0000313" key="4">
    <source>
        <dbReference type="Proteomes" id="UP000186156"/>
    </source>
</evidence>
<dbReference type="SMART" id="SM00418">
    <property type="entry name" value="HTH_ARSR"/>
    <property type="match status" value="1"/>
</dbReference>
<feature type="domain" description="HTH arsR-type" evidence="2">
    <location>
        <begin position="1"/>
        <end position="94"/>
    </location>
</feature>
<dbReference type="GO" id="GO:0003700">
    <property type="term" value="F:DNA-binding transcription factor activity"/>
    <property type="evidence" value="ECO:0007669"/>
    <property type="project" value="InterPro"/>
</dbReference>
<dbReference type="CDD" id="cd00090">
    <property type="entry name" value="HTH_ARSR"/>
    <property type="match status" value="1"/>
</dbReference>
<gene>
    <name evidence="3" type="ORF">SAMN05421799_11613</name>
</gene>
<evidence type="ECO:0000256" key="1">
    <source>
        <dbReference type="ARBA" id="ARBA00023125"/>
    </source>
</evidence>
<proteinExistence type="predicted"/>
<accession>A0A1N7PQG1</accession>
<dbReference type="GO" id="GO:0097063">
    <property type="term" value="F:cadmium ion sensor activity"/>
    <property type="evidence" value="ECO:0007669"/>
    <property type="project" value="TreeGrafter"/>
</dbReference>
<evidence type="ECO:0000313" key="3">
    <source>
        <dbReference type="EMBL" id="SIT12874.1"/>
    </source>
</evidence>
<dbReference type="Pfam" id="PF12840">
    <property type="entry name" value="HTH_20"/>
    <property type="match status" value="1"/>
</dbReference>
<protein>
    <submittedName>
        <fullName evidence="3">DNA-binding transcriptional regulator, ArsR family</fullName>
    </submittedName>
</protein>
<sequence length="258" mass="28663">MHGYPNLAQIASLIADPSRAVMLSALLGGEALTAGELARVAHIKPQTASGHLAKLVDSGLLVHEVHGRYHYYRLANEYIARALEALNAVAPLKPVRSLKESDNVRSLCFARMCYDHIAGQLGVSVVEKMQTLGYLQDDGDRDYHVTEMGTRWLGDIGINVSDVREARRYFARKCMDWSERRHHLAGALGAAIARRMMELGWIVQISGTRALRVTTLGKSELEALFGIEIPEYAVTREKITPVLKTANRRTTIFLCIPK</sequence>
<dbReference type="InterPro" id="IPR001845">
    <property type="entry name" value="HTH_ArsR_DNA-bd_dom"/>
</dbReference>
<dbReference type="EMBL" id="FTOO01000016">
    <property type="protein sequence ID" value="SIT12874.1"/>
    <property type="molecule type" value="Genomic_DNA"/>
</dbReference>
<dbReference type="AlphaFoldDB" id="A0A1N7PQG1"/>
<dbReference type="InterPro" id="IPR052543">
    <property type="entry name" value="HTH_Metal-responsive_Reg"/>
</dbReference>